<keyword evidence="1" id="KW-0732">Signal</keyword>
<dbReference type="EMBL" id="JAAOMA010000003">
    <property type="protein sequence ID" value="NHR04166.1"/>
    <property type="molecule type" value="Genomic_DNA"/>
</dbReference>
<dbReference type="Gene3D" id="3.40.1410.10">
    <property type="entry name" value="Chorismate lyase-like"/>
    <property type="match status" value="1"/>
</dbReference>
<protein>
    <submittedName>
        <fullName evidence="2">Uncharacterized protein</fullName>
    </submittedName>
</protein>
<feature type="signal peptide" evidence="1">
    <location>
        <begin position="1"/>
        <end position="28"/>
    </location>
</feature>
<dbReference type="InterPro" id="IPR028978">
    <property type="entry name" value="Chorismate_lyase_/UTRA_dom_sf"/>
</dbReference>
<organism evidence="2 3">
    <name type="scientific">Chromobacterium fluminis</name>
    <dbReference type="NCBI Taxonomy" id="3044269"/>
    <lineage>
        <taxon>Bacteria</taxon>
        <taxon>Pseudomonadati</taxon>
        <taxon>Pseudomonadota</taxon>
        <taxon>Betaproteobacteria</taxon>
        <taxon>Neisseriales</taxon>
        <taxon>Chromobacteriaceae</taxon>
        <taxon>Chromobacterium</taxon>
    </lineage>
</organism>
<gene>
    <name evidence="2" type="ORF">HA052_03045</name>
</gene>
<evidence type="ECO:0000256" key="1">
    <source>
        <dbReference type="SAM" id="SignalP"/>
    </source>
</evidence>
<sequence>MIDLGIPMHKKTLLAAGCLWLAAGPALAEAWSYPGWQDGRDTRVKALALLQTLNATLLSNSSATRTLQQWCADHRMASPAQIRALRNPADHKEASAEVRAQLQARPGERIAYRRVQLACGEHVLSEADNWYLPSKLSEEMNRLLDSSDVPFGRAVAALNFRRQTEEVKLLWSPLPTGWEMKAAAPETAAAGLDIAQQVLQHRAVLYRGSDNAPFSVVVETYQREVFAFPLAY</sequence>
<comment type="caution">
    <text evidence="2">The sequence shown here is derived from an EMBL/GenBank/DDBJ whole genome shotgun (WGS) entry which is preliminary data.</text>
</comment>
<proteinExistence type="predicted"/>
<accession>A0ABX0L4A2</accession>
<evidence type="ECO:0000313" key="3">
    <source>
        <dbReference type="Proteomes" id="UP001515641"/>
    </source>
</evidence>
<dbReference type="Proteomes" id="UP001515641">
    <property type="component" value="Unassembled WGS sequence"/>
</dbReference>
<reference evidence="2 3" key="1">
    <citation type="submission" date="2020-03" db="EMBL/GenBank/DDBJ databases">
        <title>Draft genome sequence of environmentally isolated cultures.</title>
        <authorList>
            <person name="Wilson H.S."/>
            <person name="De Leon M.E."/>
        </authorList>
    </citation>
    <scope>NUCLEOTIDE SEQUENCE [LARGE SCALE GENOMIC DNA]</scope>
    <source>
        <strain evidence="2 3">HSC-31F16</strain>
    </source>
</reference>
<evidence type="ECO:0000313" key="2">
    <source>
        <dbReference type="EMBL" id="NHR04166.1"/>
    </source>
</evidence>
<name>A0ABX0L4A2_9NEIS</name>
<feature type="chain" id="PRO_5046914775" evidence="1">
    <location>
        <begin position="29"/>
        <end position="232"/>
    </location>
</feature>
<keyword evidence="3" id="KW-1185">Reference proteome</keyword>
<dbReference type="SUPFAM" id="SSF64288">
    <property type="entry name" value="Chorismate lyase-like"/>
    <property type="match status" value="1"/>
</dbReference>